<organism evidence="3 4">
    <name type="scientific">Phytoactinopolyspora mesophila</name>
    <dbReference type="NCBI Taxonomy" id="2650750"/>
    <lineage>
        <taxon>Bacteria</taxon>
        <taxon>Bacillati</taxon>
        <taxon>Actinomycetota</taxon>
        <taxon>Actinomycetes</taxon>
        <taxon>Jiangellales</taxon>
        <taxon>Jiangellaceae</taxon>
        <taxon>Phytoactinopolyspora</taxon>
    </lineage>
</organism>
<dbReference type="EMBL" id="WLZY01000005">
    <property type="protein sequence ID" value="NDL58553.1"/>
    <property type="molecule type" value="Genomic_DNA"/>
</dbReference>
<feature type="compositionally biased region" description="Low complexity" evidence="1">
    <location>
        <begin position="36"/>
        <end position="54"/>
    </location>
</feature>
<evidence type="ECO:0000256" key="2">
    <source>
        <dbReference type="SAM" id="SignalP"/>
    </source>
</evidence>
<accession>A0A7K3M5G7</accession>
<feature type="signal peptide" evidence="2">
    <location>
        <begin position="1"/>
        <end position="26"/>
    </location>
</feature>
<dbReference type="RefSeq" id="WP_162451249.1">
    <property type="nucleotide sequence ID" value="NZ_WLZY01000005.1"/>
</dbReference>
<comment type="caution">
    <text evidence="3">The sequence shown here is derived from an EMBL/GenBank/DDBJ whole genome shotgun (WGS) entry which is preliminary data.</text>
</comment>
<gene>
    <name evidence="3" type="ORF">F7O44_15905</name>
</gene>
<evidence type="ECO:0000313" key="4">
    <source>
        <dbReference type="Proteomes" id="UP000460435"/>
    </source>
</evidence>
<dbReference type="AlphaFoldDB" id="A0A7K3M5G7"/>
<protein>
    <recommendedName>
        <fullName evidence="5">Nuclear transport factor 2 family protein</fullName>
    </recommendedName>
</protein>
<evidence type="ECO:0000313" key="3">
    <source>
        <dbReference type="EMBL" id="NDL58553.1"/>
    </source>
</evidence>
<evidence type="ECO:0000256" key="1">
    <source>
        <dbReference type="SAM" id="MobiDB-lite"/>
    </source>
</evidence>
<name>A0A7K3M5G7_9ACTN</name>
<reference evidence="3 4" key="1">
    <citation type="submission" date="2019-11" db="EMBL/GenBank/DDBJ databases">
        <authorList>
            <person name="Li X.-J."/>
            <person name="Feng X.-M."/>
        </authorList>
    </citation>
    <scope>NUCLEOTIDE SEQUENCE [LARGE SCALE GENOMIC DNA]</scope>
    <source>
        <strain evidence="3 4">XMNu-373</strain>
    </source>
</reference>
<proteinExistence type="predicted"/>
<sequence length="236" mass="24771">MAAGTGIAKHALACATVAALAVTACGADREEPEGLGTETPAATDPAADPTGEATGNADATPGSDEDDVDPTAEPEASFTQPHLPTEEPSVIELDDELPVQPPGDVSDDEREVLEAAGRFMATWQAVLFGADAEHSRLYDTTTGVQLDRLTSLIDEMAEDEWVFVGEPMELEALSVSVGGGEAEADLCIGLPGWIEIRGGVGAPFGSVERYLISLWMEDGRWMVTDATSQDTAECDF</sequence>
<feature type="region of interest" description="Disordered" evidence="1">
    <location>
        <begin position="29"/>
        <end position="84"/>
    </location>
</feature>
<keyword evidence="2" id="KW-0732">Signal</keyword>
<feature type="compositionally biased region" description="Acidic residues" evidence="1">
    <location>
        <begin position="63"/>
        <end position="72"/>
    </location>
</feature>
<feature type="chain" id="PRO_5038853342" description="Nuclear transport factor 2 family protein" evidence="2">
    <location>
        <begin position="27"/>
        <end position="236"/>
    </location>
</feature>
<dbReference type="Proteomes" id="UP000460435">
    <property type="component" value="Unassembled WGS sequence"/>
</dbReference>
<keyword evidence="4" id="KW-1185">Reference proteome</keyword>
<evidence type="ECO:0008006" key="5">
    <source>
        <dbReference type="Google" id="ProtNLM"/>
    </source>
</evidence>